<keyword evidence="3" id="KW-0479">Metal-binding</keyword>
<comment type="cofactor">
    <cofactor evidence="1">
        <name>pyridoxal 5'-phosphate</name>
        <dbReference type="ChEBI" id="CHEBI:597326"/>
    </cofactor>
</comment>
<dbReference type="KEGG" id="cace:CACET_c15020"/>
<protein>
    <submittedName>
        <fullName evidence="7">Cysteine desulfurase IscS</fullName>
        <ecNumber evidence="7">2.8.1.7</ecNumber>
    </submittedName>
</protein>
<dbReference type="FunFam" id="3.40.640.10:FF:000084">
    <property type="entry name" value="IscS-like cysteine desulfurase"/>
    <property type="match status" value="1"/>
</dbReference>
<name>A0A0D8ID29_9CLOT</name>
<organism evidence="7 8">
    <name type="scientific">Clostridium aceticum</name>
    <dbReference type="NCBI Taxonomy" id="84022"/>
    <lineage>
        <taxon>Bacteria</taxon>
        <taxon>Bacillati</taxon>
        <taxon>Bacillota</taxon>
        <taxon>Clostridia</taxon>
        <taxon>Eubacteriales</taxon>
        <taxon>Clostridiaceae</taxon>
        <taxon>Clostridium</taxon>
    </lineage>
</organism>
<keyword evidence="7" id="KW-0808">Transferase</keyword>
<dbReference type="GO" id="GO:0046872">
    <property type="term" value="F:metal ion binding"/>
    <property type="evidence" value="ECO:0007669"/>
    <property type="project" value="UniProtKB-KW"/>
</dbReference>
<comment type="similarity">
    <text evidence="2">Belongs to the class-V pyridoxal-phosphate-dependent aminotransferase family. NifS/IscS subfamily.</text>
</comment>
<dbReference type="EC" id="2.8.1.7" evidence="7"/>
<dbReference type="PANTHER" id="PTHR11601:SF50">
    <property type="entry name" value="CYSTEINE DESULFURASE ISCS 2-RELATED"/>
    <property type="match status" value="1"/>
</dbReference>
<dbReference type="Proteomes" id="UP000035704">
    <property type="component" value="Chromosome"/>
</dbReference>
<dbReference type="PIRSF" id="PIRSF005572">
    <property type="entry name" value="NifS"/>
    <property type="match status" value="1"/>
</dbReference>
<evidence type="ECO:0000256" key="4">
    <source>
        <dbReference type="ARBA" id="ARBA00022898"/>
    </source>
</evidence>
<dbReference type="AlphaFoldDB" id="A0A0D8ID29"/>
<dbReference type="NCBIfam" id="NF002806">
    <property type="entry name" value="PRK02948.1"/>
    <property type="match status" value="1"/>
</dbReference>
<reference evidence="7 8" key="1">
    <citation type="submission" date="2014-10" db="EMBL/GenBank/DDBJ databases">
        <title>Genome sequence of Clostridium aceticum DSM 1496.</title>
        <authorList>
            <person name="Poehlein A."/>
            <person name="Schiel-Bengelsdorf B."/>
            <person name="Gottschalk G."/>
            <person name="Duerre P."/>
            <person name="Daniel R."/>
        </authorList>
    </citation>
    <scope>NUCLEOTIDE SEQUENCE [LARGE SCALE GENOMIC DNA]</scope>
    <source>
        <strain evidence="7 8">DSM 1496</strain>
    </source>
</reference>
<dbReference type="InterPro" id="IPR015424">
    <property type="entry name" value="PyrdxlP-dep_Trfase"/>
</dbReference>
<sequence length="385" mass="42779">MEVYLDNAATTKPADEVVDAMVKSLKVMYGNPSSLHRKGVEVEKEIKKVRKLLAKALGCNEKEVIFTSGGTEANNLAIRGLVKANSRKGNHLITSKIEHKSVLSLFQQLEEEGYKVTYLDVDAKGFISLEKLEESVTKDTILVSVMQVNNEVGSIQPIKEIVKIIKGKNSDTRIHIDGVQSFGKLKYSVKDLEVDSLSISAHKFHGPKGIGALYIKNNVRMMPLMVGGGQESELRAGTENVPGIFGLGEAVRLSFEEQEKKIDKIRKLKKYLIDTLKENLEDIHISTEESEQYAPHIVNVSLKGVRSEIMLHSLESDGIYISSGSACSSKKRGYSHVLEAMGMKENHIDSAIRISLSYINTVEEIDYAVGSIKKHLNSLRKIIRR</sequence>
<dbReference type="RefSeq" id="WP_044823718.1">
    <property type="nucleotide sequence ID" value="NZ_CP009687.1"/>
</dbReference>
<dbReference type="EMBL" id="CP009687">
    <property type="protein sequence ID" value="AKL94951.1"/>
    <property type="molecule type" value="Genomic_DNA"/>
</dbReference>
<keyword evidence="8" id="KW-1185">Reference proteome</keyword>
<evidence type="ECO:0000256" key="2">
    <source>
        <dbReference type="ARBA" id="ARBA00006490"/>
    </source>
</evidence>
<evidence type="ECO:0000256" key="1">
    <source>
        <dbReference type="ARBA" id="ARBA00001933"/>
    </source>
</evidence>
<dbReference type="Gene3D" id="3.40.640.10">
    <property type="entry name" value="Type I PLP-dependent aspartate aminotransferase-like (Major domain)"/>
    <property type="match status" value="1"/>
</dbReference>
<dbReference type="PATRIC" id="fig|84022.5.peg.2954"/>
<evidence type="ECO:0000256" key="3">
    <source>
        <dbReference type="ARBA" id="ARBA00022723"/>
    </source>
</evidence>
<dbReference type="Gene3D" id="1.10.260.50">
    <property type="match status" value="1"/>
</dbReference>
<dbReference type="Gene3D" id="3.90.1150.10">
    <property type="entry name" value="Aspartate Aminotransferase, domain 1"/>
    <property type="match status" value="1"/>
</dbReference>
<dbReference type="SUPFAM" id="SSF53383">
    <property type="entry name" value="PLP-dependent transferases"/>
    <property type="match status" value="1"/>
</dbReference>
<dbReference type="OrthoDB" id="9808002at2"/>
<evidence type="ECO:0000256" key="6">
    <source>
        <dbReference type="ARBA" id="ARBA00023014"/>
    </source>
</evidence>
<dbReference type="InterPro" id="IPR015421">
    <property type="entry name" value="PyrdxlP-dep_Trfase_major"/>
</dbReference>
<dbReference type="InterPro" id="IPR015422">
    <property type="entry name" value="PyrdxlP-dep_Trfase_small"/>
</dbReference>
<dbReference type="PANTHER" id="PTHR11601">
    <property type="entry name" value="CYSTEINE DESULFURYLASE FAMILY MEMBER"/>
    <property type="match status" value="1"/>
</dbReference>
<evidence type="ECO:0000256" key="5">
    <source>
        <dbReference type="ARBA" id="ARBA00023004"/>
    </source>
</evidence>
<gene>
    <name evidence="7" type="primary">iscS</name>
    <name evidence="7" type="ORF">CACET_c15020</name>
</gene>
<dbReference type="GO" id="GO:0051536">
    <property type="term" value="F:iron-sulfur cluster binding"/>
    <property type="evidence" value="ECO:0007669"/>
    <property type="project" value="UniProtKB-KW"/>
</dbReference>
<dbReference type="InterPro" id="IPR016454">
    <property type="entry name" value="Cysteine_dSase"/>
</dbReference>
<evidence type="ECO:0000313" key="8">
    <source>
        <dbReference type="Proteomes" id="UP000035704"/>
    </source>
</evidence>
<dbReference type="GO" id="GO:0031071">
    <property type="term" value="F:cysteine desulfurase activity"/>
    <property type="evidence" value="ECO:0007669"/>
    <property type="project" value="UniProtKB-EC"/>
</dbReference>
<proteinExistence type="inferred from homology"/>
<keyword evidence="4" id="KW-0663">Pyridoxal phosphate</keyword>
<keyword evidence="6" id="KW-0411">Iron-sulfur</keyword>
<dbReference type="Pfam" id="PF00266">
    <property type="entry name" value="Aminotran_5"/>
    <property type="match status" value="1"/>
</dbReference>
<dbReference type="STRING" id="84022.CACET_c15020"/>
<dbReference type="InterPro" id="IPR000192">
    <property type="entry name" value="Aminotrans_V_dom"/>
</dbReference>
<evidence type="ECO:0000313" key="7">
    <source>
        <dbReference type="EMBL" id="AKL94951.1"/>
    </source>
</evidence>
<accession>A0A0D8ID29</accession>
<keyword evidence="5" id="KW-0408">Iron</keyword>